<accession>A0AB34IS77</accession>
<proteinExistence type="predicted"/>
<sequence length="221" mass="24558">MNDNELVEGVTRWCARNGVKAGGVLVLTAQENRSTEYASLVVDMDRGKVLPNFPMELLTDYKETTCGTLLVCYKAGLALPMGYVTDASRHDAPDDGGPFGCAPSQLTPYKSTRTAYDTAFDNLTKGKGHHPNIVFEVKKQVDNGPLISTKYFALKHDTVTEVTGPFTQKMHAFKNYKCASANLFFAVDIYRADNTTGYNHHHMRLNPFTQINPGILRILFE</sequence>
<keyword evidence="2" id="KW-1185">Reference proteome</keyword>
<evidence type="ECO:0000313" key="2">
    <source>
        <dbReference type="Proteomes" id="UP001515480"/>
    </source>
</evidence>
<evidence type="ECO:0000313" key="1">
    <source>
        <dbReference type="EMBL" id="KAL1507046.1"/>
    </source>
</evidence>
<comment type="caution">
    <text evidence="1">The sequence shown here is derived from an EMBL/GenBank/DDBJ whole genome shotgun (WGS) entry which is preliminary data.</text>
</comment>
<dbReference type="AlphaFoldDB" id="A0AB34IS77"/>
<evidence type="ECO:0008006" key="3">
    <source>
        <dbReference type="Google" id="ProtNLM"/>
    </source>
</evidence>
<gene>
    <name evidence="1" type="ORF">AB1Y20_007908</name>
</gene>
<name>A0AB34IS77_PRYPA</name>
<organism evidence="1 2">
    <name type="scientific">Prymnesium parvum</name>
    <name type="common">Toxic golden alga</name>
    <dbReference type="NCBI Taxonomy" id="97485"/>
    <lineage>
        <taxon>Eukaryota</taxon>
        <taxon>Haptista</taxon>
        <taxon>Haptophyta</taxon>
        <taxon>Prymnesiophyceae</taxon>
        <taxon>Prymnesiales</taxon>
        <taxon>Prymnesiaceae</taxon>
        <taxon>Prymnesium</taxon>
    </lineage>
</organism>
<protein>
    <recommendedName>
        <fullName evidence="3">MABP domain-containing protein</fullName>
    </recommendedName>
</protein>
<reference evidence="1 2" key="1">
    <citation type="journal article" date="2024" name="Science">
        <title>Giant polyketide synthase enzymes in the biosynthesis of giant marine polyether toxins.</title>
        <authorList>
            <person name="Fallon T.R."/>
            <person name="Shende V.V."/>
            <person name="Wierzbicki I.H."/>
            <person name="Pendleton A.L."/>
            <person name="Watervoot N.F."/>
            <person name="Auber R.P."/>
            <person name="Gonzalez D.J."/>
            <person name="Wisecaver J.H."/>
            <person name="Moore B.S."/>
        </authorList>
    </citation>
    <scope>NUCLEOTIDE SEQUENCE [LARGE SCALE GENOMIC DNA]</scope>
    <source>
        <strain evidence="1 2">12B1</strain>
    </source>
</reference>
<dbReference type="EMBL" id="JBGBPQ010000018">
    <property type="protein sequence ID" value="KAL1507046.1"/>
    <property type="molecule type" value="Genomic_DNA"/>
</dbReference>
<dbReference type="Proteomes" id="UP001515480">
    <property type="component" value="Unassembled WGS sequence"/>
</dbReference>